<evidence type="ECO:0000256" key="4">
    <source>
        <dbReference type="ARBA" id="ARBA00022989"/>
    </source>
</evidence>
<protein>
    <recommendedName>
        <fullName evidence="7">GGDEF domain-containing protein</fullName>
    </recommendedName>
</protein>
<dbReference type="PROSITE" id="PS50887">
    <property type="entry name" value="GGDEF"/>
    <property type="match status" value="1"/>
</dbReference>
<dbReference type="PANTHER" id="PTHR45138:SF9">
    <property type="entry name" value="DIGUANYLATE CYCLASE DGCM-RELATED"/>
    <property type="match status" value="1"/>
</dbReference>
<dbReference type="Pfam" id="PF00990">
    <property type="entry name" value="GGDEF"/>
    <property type="match status" value="1"/>
</dbReference>
<evidence type="ECO:0000256" key="1">
    <source>
        <dbReference type="ARBA" id="ARBA00004651"/>
    </source>
</evidence>
<dbReference type="SUPFAM" id="SSF55073">
    <property type="entry name" value="Nucleotide cyclase"/>
    <property type="match status" value="1"/>
</dbReference>
<evidence type="ECO:0000313" key="8">
    <source>
        <dbReference type="EMBL" id="CAG9613549.1"/>
    </source>
</evidence>
<feature type="transmembrane region" description="Helical" evidence="6">
    <location>
        <begin position="157"/>
        <end position="178"/>
    </location>
</feature>
<dbReference type="SMART" id="SM00267">
    <property type="entry name" value="GGDEF"/>
    <property type="match status" value="1"/>
</dbReference>
<dbReference type="Pfam" id="PF07694">
    <property type="entry name" value="5TM-5TMR_LYT"/>
    <property type="match status" value="1"/>
</dbReference>
<comment type="caution">
    <text evidence="8">The sequence shown here is derived from an EMBL/GenBank/DDBJ whole genome shotgun (WGS) entry which is preliminary data.</text>
</comment>
<accession>A0ABM8YCT8</accession>
<name>A0ABM8YCT8_9BACI</name>
<dbReference type="EMBL" id="CAKJTI010000014">
    <property type="protein sequence ID" value="CAG9613549.1"/>
    <property type="molecule type" value="Genomic_DNA"/>
</dbReference>
<keyword evidence="2" id="KW-1003">Cell membrane</keyword>
<feature type="transmembrane region" description="Helical" evidence="6">
    <location>
        <begin position="105"/>
        <end position="125"/>
    </location>
</feature>
<feature type="transmembrane region" description="Helical" evidence="6">
    <location>
        <begin position="6"/>
        <end position="26"/>
    </location>
</feature>
<dbReference type="InterPro" id="IPR011620">
    <property type="entry name" value="Sig_transdc_His_kinase_LytS_TM"/>
</dbReference>
<dbReference type="InterPro" id="IPR029787">
    <property type="entry name" value="Nucleotide_cyclase"/>
</dbReference>
<sequence>MLDDLFVNTTIILSFIFVGAQLFKNISLKEPLSIEVKCLVGIVMGILGALLMKFGVHIEDVLLDLRYLSVILAAIIGGPIASLLASIIILIVRLLLTNYSVGSQVGIYVILLTGIGCTIISMFRISVLKKWTWLHIYCLTVSSIAIYFVFKDVLVLSLYLLVSIMTGYITFLSAHYALQSNELFRMMKQYATMDPLTGLGNVRKFDTELNRNIENKKNNENPLCLLLVDIDYFKDVNDKYGHPAGDEVLQQLGEILKNSSPFPHLVFRKGGEEFALLLPNSTLQYAVDIGERIRAVVEKHVFRLPNDICLNITISVGASIYVDSPQQFIQLADDALYSSKRNGRNQVSAVS</sequence>
<dbReference type="PANTHER" id="PTHR45138">
    <property type="entry name" value="REGULATORY COMPONENTS OF SENSORY TRANSDUCTION SYSTEM"/>
    <property type="match status" value="1"/>
</dbReference>
<organism evidence="8 9">
    <name type="scientific">Bacillus rhizoplanae</name>
    <dbReference type="NCBI Taxonomy" id="2880966"/>
    <lineage>
        <taxon>Bacteria</taxon>
        <taxon>Bacillati</taxon>
        <taxon>Bacillota</taxon>
        <taxon>Bacilli</taxon>
        <taxon>Bacillales</taxon>
        <taxon>Bacillaceae</taxon>
        <taxon>Bacillus</taxon>
    </lineage>
</organism>
<evidence type="ECO:0000256" key="6">
    <source>
        <dbReference type="SAM" id="Phobius"/>
    </source>
</evidence>
<feature type="transmembrane region" description="Helical" evidence="6">
    <location>
        <begin position="131"/>
        <end position="150"/>
    </location>
</feature>
<evidence type="ECO:0000259" key="7">
    <source>
        <dbReference type="PROSITE" id="PS50887"/>
    </source>
</evidence>
<keyword evidence="3 6" id="KW-0812">Transmembrane</keyword>
<dbReference type="RefSeq" id="WP_230575613.1">
    <property type="nucleotide sequence ID" value="NZ_CAKJTI010000014.1"/>
</dbReference>
<keyword evidence="5 6" id="KW-0472">Membrane</keyword>
<feature type="domain" description="GGDEF" evidence="7">
    <location>
        <begin position="221"/>
        <end position="351"/>
    </location>
</feature>
<proteinExistence type="predicted"/>
<gene>
    <name evidence="8" type="ORF">BACCIP111899_02764</name>
</gene>
<dbReference type="InterPro" id="IPR043128">
    <property type="entry name" value="Rev_trsase/Diguanyl_cyclase"/>
</dbReference>
<evidence type="ECO:0000313" key="9">
    <source>
        <dbReference type="Proteomes" id="UP000789423"/>
    </source>
</evidence>
<feature type="transmembrane region" description="Helical" evidence="6">
    <location>
        <begin position="38"/>
        <end position="58"/>
    </location>
</feature>
<dbReference type="InterPro" id="IPR000160">
    <property type="entry name" value="GGDEF_dom"/>
</dbReference>
<keyword evidence="4 6" id="KW-1133">Transmembrane helix</keyword>
<dbReference type="CDD" id="cd01949">
    <property type="entry name" value="GGDEF"/>
    <property type="match status" value="1"/>
</dbReference>
<dbReference type="Proteomes" id="UP000789423">
    <property type="component" value="Unassembled WGS sequence"/>
</dbReference>
<reference evidence="8 9" key="1">
    <citation type="submission" date="2021-10" db="EMBL/GenBank/DDBJ databases">
        <authorList>
            <person name="Criscuolo A."/>
        </authorList>
    </citation>
    <scope>NUCLEOTIDE SEQUENCE [LARGE SCALE GENOMIC DNA]</scope>
    <source>
        <strain evidence="9">CIP 111899</strain>
    </source>
</reference>
<dbReference type="InterPro" id="IPR050469">
    <property type="entry name" value="Diguanylate_Cyclase"/>
</dbReference>
<dbReference type="Gene3D" id="3.30.70.270">
    <property type="match status" value="1"/>
</dbReference>
<feature type="transmembrane region" description="Helical" evidence="6">
    <location>
        <begin position="70"/>
        <end position="96"/>
    </location>
</feature>
<evidence type="ECO:0000256" key="3">
    <source>
        <dbReference type="ARBA" id="ARBA00022692"/>
    </source>
</evidence>
<evidence type="ECO:0000256" key="2">
    <source>
        <dbReference type="ARBA" id="ARBA00022475"/>
    </source>
</evidence>
<keyword evidence="9" id="KW-1185">Reference proteome</keyword>
<evidence type="ECO:0000256" key="5">
    <source>
        <dbReference type="ARBA" id="ARBA00023136"/>
    </source>
</evidence>
<dbReference type="NCBIfam" id="TIGR00254">
    <property type="entry name" value="GGDEF"/>
    <property type="match status" value="1"/>
</dbReference>
<comment type="subcellular location">
    <subcellularLocation>
        <location evidence="1">Cell membrane</location>
        <topology evidence="1">Multi-pass membrane protein</topology>
    </subcellularLocation>
</comment>